<evidence type="ECO:0000259" key="2">
    <source>
        <dbReference type="PROSITE" id="PS50003"/>
    </source>
</evidence>
<evidence type="ECO:0000313" key="4">
    <source>
        <dbReference type="Proteomes" id="UP001479436"/>
    </source>
</evidence>
<keyword evidence="4" id="KW-1185">Reference proteome</keyword>
<evidence type="ECO:0000256" key="1">
    <source>
        <dbReference type="SAM" id="MobiDB-lite"/>
    </source>
</evidence>
<organism evidence="3 4">
    <name type="scientific">Basidiobolus ranarum</name>
    <dbReference type="NCBI Taxonomy" id="34480"/>
    <lineage>
        <taxon>Eukaryota</taxon>
        <taxon>Fungi</taxon>
        <taxon>Fungi incertae sedis</taxon>
        <taxon>Zoopagomycota</taxon>
        <taxon>Entomophthoromycotina</taxon>
        <taxon>Basidiobolomycetes</taxon>
        <taxon>Basidiobolales</taxon>
        <taxon>Basidiobolaceae</taxon>
        <taxon>Basidiobolus</taxon>
    </lineage>
</organism>
<dbReference type="SUPFAM" id="SSF50729">
    <property type="entry name" value="PH domain-like"/>
    <property type="match status" value="1"/>
</dbReference>
<dbReference type="CDD" id="cd00821">
    <property type="entry name" value="PH"/>
    <property type="match status" value="1"/>
</dbReference>
<accession>A0ABR2W5R5</accession>
<dbReference type="SMART" id="SM00233">
    <property type="entry name" value="PH"/>
    <property type="match status" value="1"/>
</dbReference>
<proteinExistence type="predicted"/>
<feature type="compositionally biased region" description="Low complexity" evidence="1">
    <location>
        <begin position="477"/>
        <end position="486"/>
    </location>
</feature>
<gene>
    <name evidence="3" type="ORF">K7432_003665</name>
</gene>
<dbReference type="InterPro" id="IPR001849">
    <property type="entry name" value="PH_domain"/>
</dbReference>
<evidence type="ECO:0000313" key="3">
    <source>
        <dbReference type="EMBL" id="KAK9721137.1"/>
    </source>
</evidence>
<sequence>MDIQNLMEPEGTNFEYAIADSSPSDSLFENNTAPLAKRSNDFDFYVRYVAKDLWKRMSFSRNESVTYTKQMCLTNCGITSQKSNISLPTLFSPYTLSDRETEANSDEFLLTETDWTTEYGLYWPAAGHWLDDSRRLATYQFGTQDIIEIQHRNSFILLPTLNYFESYAEGYLLKKCGKGISQCWSLRWFCLRGAAICYSRRAKDCSSAIINIHDRFVFVEGNHFKSKDENSWQFSIQLGSKTLDLKVTTLQEYEHWRRIFKNLQTRNLEERTCRKQSLSIESATASAIWSKSAETSKCLDSFVGENKPRPRSRSFLTRHEIFSKSSHSFAKPRKESIPEPKRIIPVRRAYFQLQNEPEFVYIGFKPKMAYIFGNSSHHNDERCMSLSNAWVEVEYSTGRFMFVFNIKSYAEDRISPPDGIIGRLYVESDAEMKMWLVEFTEAADMQISLGNIKSVIFETIPSNRSAAPVSEFDDGYSTSPPTTPTSLSGSEITNFPFTPSKYFTPSRQSLRDDYEEVYTARPPSVIDTTKHQSEDIDMSRYGTSAPTPFYLSPYRVVKKTSQRFPTTFWRRRGSII</sequence>
<dbReference type="PROSITE" id="PS50003">
    <property type="entry name" value="PH_DOMAIN"/>
    <property type="match status" value="1"/>
</dbReference>
<dbReference type="Proteomes" id="UP001479436">
    <property type="component" value="Unassembled WGS sequence"/>
</dbReference>
<comment type="caution">
    <text evidence="3">The sequence shown here is derived from an EMBL/GenBank/DDBJ whole genome shotgun (WGS) entry which is preliminary data.</text>
</comment>
<name>A0ABR2W5R5_9FUNG</name>
<reference evidence="3 4" key="1">
    <citation type="submission" date="2023-04" db="EMBL/GenBank/DDBJ databases">
        <title>Genome of Basidiobolus ranarum AG-B5.</title>
        <authorList>
            <person name="Stajich J.E."/>
            <person name="Carter-House D."/>
            <person name="Gryganskyi A."/>
        </authorList>
    </citation>
    <scope>NUCLEOTIDE SEQUENCE [LARGE SCALE GENOMIC DNA]</scope>
    <source>
        <strain evidence="3 4">AG-B5</strain>
    </source>
</reference>
<dbReference type="Gene3D" id="2.30.29.30">
    <property type="entry name" value="Pleckstrin-homology domain (PH domain)/Phosphotyrosine-binding domain (PTB)"/>
    <property type="match status" value="1"/>
</dbReference>
<protein>
    <recommendedName>
        <fullName evidence="2">PH domain-containing protein</fullName>
    </recommendedName>
</protein>
<feature type="domain" description="PH" evidence="2">
    <location>
        <begin position="165"/>
        <end position="265"/>
    </location>
</feature>
<dbReference type="InterPro" id="IPR011993">
    <property type="entry name" value="PH-like_dom_sf"/>
</dbReference>
<feature type="region of interest" description="Disordered" evidence="1">
    <location>
        <begin position="471"/>
        <end position="490"/>
    </location>
</feature>
<dbReference type="EMBL" id="JASJQH010006990">
    <property type="protein sequence ID" value="KAK9721137.1"/>
    <property type="molecule type" value="Genomic_DNA"/>
</dbReference>